<feature type="compositionally biased region" description="Polar residues" evidence="1">
    <location>
        <begin position="31"/>
        <end position="43"/>
    </location>
</feature>
<sequence length="264" mass="29259">MSRKATSAKISISSEATSPDNHMSAVDRRVNITSDGGTSSNKATLDESASAKEVKSDSPLFLDELQVGVAETIFVMLCRTWDVSAVTGQYLSTDMVDYDERKQHIPDVVGYIANVGRSIQQRAGSRTLDFYLANERSSTQIFDDPNIPALKELMSDIRPSRLCQWTLVSHGRALLKTSCYGRVTAEMKTWNGWNFLMCGEENCKKGVGRKLGGWWCDTHEKVVECPILRYMLELGISDATLHVVVVMFDETVSELVKCSANSLA</sequence>
<gene>
    <name evidence="3" type="ORF">Tci_627024</name>
</gene>
<dbReference type="AlphaFoldDB" id="A0A699JSK4"/>
<dbReference type="InterPro" id="IPR012340">
    <property type="entry name" value="NA-bd_OB-fold"/>
</dbReference>
<organism evidence="3">
    <name type="scientific">Tanacetum cinerariifolium</name>
    <name type="common">Dalmatian daisy</name>
    <name type="synonym">Chrysanthemum cinerariifolium</name>
    <dbReference type="NCBI Taxonomy" id="118510"/>
    <lineage>
        <taxon>Eukaryota</taxon>
        <taxon>Viridiplantae</taxon>
        <taxon>Streptophyta</taxon>
        <taxon>Embryophyta</taxon>
        <taxon>Tracheophyta</taxon>
        <taxon>Spermatophyta</taxon>
        <taxon>Magnoliopsida</taxon>
        <taxon>eudicotyledons</taxon>
        <taxon>Gunneridae</taxon>
        <taxon>Pentapetalae</taxon>
        <taxon>asterids</taxon>
        <taxon>campanulids</taxon>
        <taxon>Asterales</taxon>
        <taxon>Asteraceae</taxon>
        <taxon>Asteroideae</taxon>
        <taxon>Anthemideae</taxon>
        <taxon>Anthemidinae</taxon>
        <taxon>Tanacetum</taxon>
    </lineage>
</organism>
<evidence type="ECO:0000256" key="1">
    <source>
        <dbReference type="SAM" id="MobiDB-lite"/>
    </source>
</evidence>
<evidence type="ECO:0000313" key="3">
    <source>
        <dbReference type="EMBL" id="GFA55052.1"/>
    </source>
</evidence>
<dbReference type="Pfam" id="PF08646">
    <property type="entry name" value="Rep_fac-A_C"/>
    <property type="match status" value="1"/>
</dbReference>
<name>A0A699JSK4_TANCI</name>
<accession>A0A699JSK4</accession>
<feature type="region of interest" description="Disordered" evidence="1">
    <location>
        <begin position="1"/>
        <end position="50"/>
    </location>
</feature>
<reference evidence="3" key="1">
    <citation type="journal article" date="2019" name="Sci. Rep.">
        <title>Draft genome of Tanacetum cinerariifolium, the natural source of mosquito coil.</title>
        <authorList>
            <person name="Yamashiro T."/>
            <person name="Shiraishi A."/>
            <person name="Satake H."/>
            <person name="Nakayama K."/>
        </authorList>
    </citation>
    <scope>NUCLEOTIDE SEQUENCE</scope>
</reference>
<dbReference type="EMBL" id="BKCJ010443905">
    <property type="protein sequence ID" value="GFA55052.1"/>
    <property type="molecule type" value="Genomic_DNA"/>
</dbReference>
<proteinExistence type="predicted"/>
<protein>
    <recommendedName>
        <fullName evidence="2">Replication factor A C-terminal domain-containing protein</fullName>
    </recommendedName>
</protein>
<dbReference type="SUPFAM" id="SSF50249">
    <property type="entry name" value="Nucleic acid-binding proteins"/>
    <property type="match status" value="1"/>
</dbReference>
<feature type="compositionally biased region" description="Polar residues" evidence="1">
    <location>
        <begin position="1"/>
        <end position="21"/>
    </location>
</feature>
<feature type="domain" description="Replication factor A C-terminal" evidence="2">
    <location>
        <begin position="197"/>
        <end position="263"/>
    </location>
</feature>
<dbReference type="Gene3D" id="2.40.50.140">
    <property type="entry name" value="Nucleic acid-binding proteins"/>
    <property type="match status" value="1"/>
</dbReference>
<dbReference type="InterPro" id="IPR013955">
    <property type="entry name" value="Rep_factor-A_C"/>
</dbReference>
<evidence type="ECO:0000259" key="2">
    <source>
        <dbReference type="Pfam" id="PF08646"/>
    </source>
</evidence>
<comment type="caution">
    <text evidence="3">The sequence shown here is derived from an EMBL/GenBank/DDBJ whole genome shotgun (WGS) entry which is preliminary data.</text>
</comment>